<dbReference type="SUPFAM" id="SSF52833">
    <property type="entry name" value="Thioredoxin-like"/>
    <property type="match status" value="1"/>
</dbReference>
<evidence type="ECO:0000313" key="4">
    <source>
        <dbReference type="EMBL" id="PIO68117.1"/>
    </source>
</evidence>
<keyword evidence="2" id="KW-0732">Signal</keyword>
<dbReference type="InterPro" id="IPR004947">
    <property type="entry name" value="DNase_II"/>
</dbReference>
<dbReference type="GO" id="GO:0004531">
    <property type="term" value="F:deoxyribonuclease II activity"/>
    <property type="evidence" value="ECO:0007669"/>
    <property type="project" value="InterPro"/>
</dbReference>
<evidence type="ECO:0000256" key="3">
    <source>
        <dbReference type="ARBA" id="ARBA00022801"/>
    </source>
</evidence>
<comment type="similarity">
    <text evidence="1">Belongs to the DNase II family.</text>
</comment>
<dbReference type="EMBL" id="KZ347252">
    <property type="protein sequence ID" value="PIO68117.1"/>
    <property type="molecule type" value="Genomic_DNA"/>
</dbReference>
<sequence>MVHSVPNFPPVEKYDYPETGSKYAQSFICLSLGANSLEDISQYMRYSQVTPYIANLPKNFEIICFGTISNSFMMKLLLIIAATWVPALSEKKSSKSDLSNGFRTEIDWVEWDKAVGVAKDLNKPIFLLIHKTWCGACKGLKREFTTSSKMPELIELSEKFVMVNVEDDEEPEDDKYAPDGGYIPRILFLGREP</sequence>
<dbReference type="OrthoDB" id="262308at2759"/>
<name>A0A2G9UD06_TELCI</name>
<dbReference type="InterPro" id="IPR051099">
    <property type="entry name" value="AGR/TXD"/>
</dbReference>
<dbReference type="GO" id="GO:0005783">
    <property type="term" value="C:endoplasmic reticulum"/>
    <property type="evidence" value="ECO:0007669"/>
    <property type="project" value="TreeGrafter"/>
</dbReference>
<dbReference type="InterPro" id="IPR036249">
    <property type="entry name" value="Thioredoxin-like_sf"/>
</dbReference>
<organism evidence="4 5">
    <name type="scientific">Teladorsagia circumcincta</name>
    <name type="common">Brown stomach worm</name>
    <name type="synonym">Ostertagia circumcincta</name>
    <dbReference type="NCBI Taxonomy" id="45464"/>
    <lineage>
        <taxon>Eukaryota</taxon>
        <taxon>Metazoa</taxon>
        <taxon>Ecdysozoa</taxon>
        <taxon>Nematoda</taxon>
        <taxon>Chromadorea</taxon>
        <taxon>Rhabditida</taxon>
        <taxon>Rhabditina</taxon>
        <taxon>Rhabditomorpha</taxon>
        <taxon>Strongyloidea</taxon>
        <taxon>Trichostrongylidae</taxon>
        <taxon>Teladorsagia</taxon>
    </lineage>
</organism>
<evidence type="ECO:0000256" key="1">
    <source>
        <dbReference type="ARBA" id="ARBA00007527"/>
    </source>
</evidence>
<keyword evidence="3" id="KW-0378">Hydrolase</keyword>
<dbReference type="PANTHER" id="PTHR15337">
    <property type="entry name" value="ANTERIOR GRADIENT PROTEIN-RELATED"/>
    <property type="match status" value="1"/>
</dbReference>
<evidence type="ECO:0000313" key="5">
    <source>
        <dbReference type="Proteomes" id="UP000230423"/>
    </source>
</evidence>
<protein>
    <recommendedName>
        <fullName evidence="6">Thioredoxin domain-containing protein</fullName>
    </recommendedName>
</protein>
<proteinExistence type="inferred from homology"/>
<gene>
    <name evidence="4" type="ORF">TELCIR_10110</name>
</gene>
<dbReference type="AlphaFoldDB" id="A0A2G9UD06"/>
<evidence type="ECO:0000256" key="2">
    <source>
        <dbReference type="ARBA" id="ARBA00022729"/>
    </source>
</evidence>
<dbReference type="PROSITE" id="PS00194">
    <property type="entry name" value="THIOREDOXIN_1"/>
    <property type="match status" value="1"/>
</dbReference>
<dbReference type="InterPro" id="IPR017937">
    <property type="entry name" value="Thioredoxin_CS"/>
</dbReference>
<dbReference type="Proteomes" id="UP000230423">
    <property type="component" value="Unassembled WGS sequence"/>
</dbReference>
<dbReference type="Gene3D" id="3.40.30.10">
    <property type="entry name" value="Glutaredoxin"/>
    <property type="match status" value="1"/>
</dbReference>
<reference evidence="4 5" key="1">
    <citation type="submission" date="2015-09" db="EMBL/GenBank/DDBJ databases">
        <title>Draft genome of the parasitic nematode Teladorsagia circumcincta isolate WARC Sus (inbred).</title>
        <authorList>
            <person name="Mitreva M."/>
        </authorList>
    </citation>
    <scope>NUCLEOTIDE SEQUENCE [LARGE SCALE GENOMIC DNA]</scope>
    <source>
        <strain evidence="4 5">S</strain>
    </source>
</reference>
<dbReference type="Pfam" id="PF13899">
    <property type="entry name" value="Thioredoxin_7"/>
    <property type="match status" value="1"/>
</dbReference>
<dbReference type="Pfam" id="PF03265">
    <property type="entry name" value="DNase_II"/>
    <property type="match status" value="1"/>
</dbReference>
<accession>A0A2G9UD06</accession>
<keyword evidence="5" id="KW-1185">Reference proteome</keyword>
<dbReference type="PANTHER" id="PTHR15337:SF11">
    <property type="entry name" value="THIOREDOXIN DOMAIN-CONTAINING PROTEIN"/>
    <property type="match status" value="1"/>
</dbReference>
<evidence type="ECO:0008006" key="6">
    <source>
        <dbReference type="Google" id="ProtNLM"/>
    </source>
</evidence>